<dbReference type="EMBL" id="JACIEN010000008">
    <property type="protein sequence ID" value="MBB4019813.1"/>
    <property type="molecule type" value="Genomic_DNA"/>
</dbReference>
<name>A0A840C4P3_9HYPH</name>
<evidence type="ECO:0008006" key="5">
    <source>
        <dbReference type="Google" id="ProtNLM"/>
    </source>
</evidence>
<evidence type="ECO:0000256" key="2">
    <source>
        <dbReference type="SAM" id="MobiDB-lite"/>
    </source>
</evidence>
<protein>
    <recommendedName>
        <fullName evidence="5">Flagellar assembly protein FliH/Type III secretion system HrpE domain-containing protein</fullName>
    </recommendedName>
</protein>
<comment type="caution">
    <text evidence="3">The sequence shown here is derived from an EMBL/GenBank/DDBJ whole genome shotgun (WGS) entry which is preliminary data.</text>
</comment>
<evidence type="ECO:0000256" key="1">
    <source>
        <dbReference type="SAM" id="Coils"/>
    </source>
</evidence>
<gene>
    <name evidence="3" type="ORF">GGR16_004868</name>
</gene>
<evidence type="ECO:0000313" key="3">
    <source>
        <dbReference type="EMBL" id="MBB4019813.1"/>
    </source>
</evidence>
<feature type="region of interest" description="Disordered" evidence="2">
    <location>
        <begin position="18"/>
        <end position="38"/>
    </location>
</feature>
<evidence type="ECO:0000313" key="4">
    <source>
        <dbReference type="Proteomes" id="UP000577362"/>
    </source>
</evidence>
<dbReference type="AlphaFoldDB" id="A0A840C4P3"/>
<reference evidence="3 4" key="1">
    <citation type="submission" date="2020-08" db="EMBL/GenBank/DDBJ databases">
        <title>Genomic Encyclopedia of Type Strains, Phase IV (KMG-IV): sequencing the most valuable type-strain genomes for metagenomic binning, comparative biology and taxonomic classification.</title>
        <authorList>
            <person name="Goeker M."/>
        </authorList>
    </citation>
    <scope>NUCLEOTIDE SEQUENCE [LARGE SCALE GENOMIC DNA]</scope>
    <source>
        <strain evidence="3 4">DSM 103737</strain>
    </source>
</reference>
<proteinExistence type="predicted"/>
<accession>A0A840C4P3</accession>
<keyword evidence="1" id="KW-0175">Coiled coil</keyword>
<dbReference type="Proteomes" id="UP000577362">
    <property type="component" value="Unassembled WGS sequence"/>
</dbReference>
<dbReference type="RefSeq" id="WP_183318633.1">
    <property type="nucleotide sequence ID" value="NZ_JACIEN010000008.1"/>
</dbReference>
<organism evidence="3 4">
    <name type="scientific">Chelatococcus caeni</name>
    <dbReference type="NCBI Taxonomy" id="1348468"/>
    <lineage>
        <taxon>Bacteria</taxon>
        <taxon>Pseudomonadati</taxon>
        <taxon>Pseudomonadota</taxon>
        <taxon>Alphaproteobacteria</taxon>
        <taxon>Hyphomicrobiales</taxon>
        <taxon>Chelatococcaceae</taxon>
        <taxon>Chelatococcus</taxon>
    </lineage>
</organism>
<keyword evidence="4" id="KW-1185">Reference proteome</keyword>
<sequence length="211" mass="22801">MPRPPLVSFLIDFDAEERRLPQPAPRRAGPPPFVQPPTRDTEVMIAQALDKGRNEGWAAAEAAWEDKLRVEREQFQEQLAAARAEWARTEGEALAGTIHTAFDAMQSRLSAALARTLTPFLEQAQRQRSLAALADAVRTLAETTRHELIEISASDDLAAALGSHLGDLAASVRFVAGSGPDVRVVADDTVIETRLADWAAELATAVGQDAS</sequence>
<feature type="compositionally biased region" description="Pro residues" evidence="2">
    <location>
        <begin position="22"/>
        <end position="35"/>
    </location>
</feature>
<feature type="coiled-coil region" evidence="1">
    <location>
        <begin position="65"/>
        <end position="92"/>
    </location>
</feature>